<evidence type="ECO:0000256" key="1">
    <source>
        <dbReference type="SAM" id="MobiDB-lite"/>
    </source>
</evidence>
<name>A0AA38XHE0_9EURO</name>
<evidence type="ECO:0000313" key="3">
    <source>
        <dbReference type="Proteomes" id="UP001172673"/>
    </source>
</evidence>
<proteinExistence type="predicted"/>
<sequence>MAPQFPPHPDSACSHSLAPDSALDTKAESEHNAPITFLTLPTEIRLKVYSFVFDEIQATEPLPHVGFCHDPIYRITPQDPFGILRVCKQIQHEAARPAAESYHVHVISGWAGVASYCSRFPPKVWPRLHWITLTNAHDWLPNLLPYALGNGSYPGLRVIQIRANWPCTPARMELRDQETLNLLAQKVPENLASLRCRYAIDLTTDDKVSTGQDVVKDDGSVEHALRQRYSNRFDVIQGHLASQELVVEFGFGITDESYEIPRSREDDDEMVRRWTSSIIAEGVLRWDKNGLTWICFRDWRPYYETQKQQQKLEKLSKPCPESAEDSAGQKRDKVPVVSVKQLLGFK</sequence>
<evidence type="ECO:0000313" key="2">
    <source>
        <dbReference type="EMBL" id="KAJ9613141.1"/>
    </source>
</evidence>
<keyword evidence="3" id="KW-1185">Reference proteome</keyword>
<dbReference type="EMBL" id="JAPDRK010000004">
    <property type="protein sequence ID" value="KAJ9613141.1"/>
    <property type="molecule type" value="Genomic_DNA"/>
</dbReference>
<gene>
    <name evidence="2" type="ORF">H2200_003082</name>
</gene>
<dbReference type="Proteomes" id="UP001172673">
    <property type="component" value="Unassembled WGS sequence"/>
</dbReference>
<organism evidence="2 3">
    <name type="scientific">Cladophialophora chaetospira</name>
    <dbReference type="NCBI Taxonomy" id="386627"/>
    <lineage>
        <taxon>Eukaryota</taxon>
        <taxon>Fungi</taxon>
        <taxon>Dikarya</taxon>
        <taxon>Ascomycota</taxon>
        <taxon>Pezizomycotina</taxon>
        <taxon>Eurotiomycetes</taxon>
        <taxon>Chaetothyriomycetidae</taxon>
        <taxon>Chaetothyriales</taxon>
        <taxon>Herpotrichiellaceae</taxon>
        <taxon>Cladophialophora</taxon>
    </lineage>
</organism>
<accession>A0AA38XHE0</accession>
<dbReference type="AlphaFoldDB" id="A0AA38XHE0"/>
<protein>
    <recommendedName>
        <fullName evidence="4">F-box domain-containing protein</fullName>
    </recommendedName>
</protein>
<feature type="region of interest" description="Disordered" evidence="1">
    <location>
        <begin position="1"/>
        <end position="28"/>
    </location>
</feature>
<feature type="region of interest" description="Disordered" evidence="1">
    <location>
        <begin position="310"/>
        <end position="332"/>
    </location>
</feature>
<comment type="caution">
    <text evidence="2">The sequence shown here is derived from an EMBL/GenBank/DDBJ whole genome shotgun (WGS) entry which is preliminary data.</text>
</comment>
<reference evidence="2" key="1">
    <citation type="submission" date="2022-10" db="EMBL/GenBank/DDBJ databases">
        <title>Culturing micro-colonial fungi from biological soil crusts in the Mojave desert and describing Neophaeococcomyces mojavensis, and introducing the new genera and species Taxawa tesnikishii.</title>
        <authorList>
            <person name="Kurbessoian T."/>
            <person name="Stajich J.E."/>
        </authorList>
    </citation>
    <scope>NUCLEOTIDE SEQUENCE</scope>
    <source>
        <strain evidence="2">TK_41</strain>
    </source>
</reference>
<evidence type="ECO:0008006" key="4">
    <source>
        <dbReference type="Google" id="ProtNLM"/>
    </source>
</evidence>